<dbReference type="EMBL" id="UOFI01000199">
    <property type="protein sequence ID" value="VAW70535.1"/>
    <property type="molecule type" value="Genomic_DNA"/>
</dbReference>
<protein>
    <submittedName>
        <fullName evidence="1">Uncharacterized protein</fullName>
    </submittedName>
</protein>
<accession>A0A3B0XPW3</accession>
<reference evidence="1" key="1">
    <citation type="submission" date="2018-06" db="EMBL/GenBank/DDBJ databases">
        <authorList>
            <person name="Zhirakovskaya E."/>
        </authorList>
    </citation>
    <scope>NUCLEOTIDE SEQUENCE</scope>
</reference>
<dbReference type="AlphaFoldDB" id="A0A3B0XPW3"/>
<name>A0A3B0XPW3_9ZZZZ</name>
<dbReference type="SUPFAM" id="SSF48452">
    <property type="entry name" value="TPR-like"/>
    <property type="match status" value="1"/>
</dbReference>
<dbReference type="Gene3D" id="1.25.40.10">
    <property type="entry name" value="Tetratricopeptide repeat domain"/>
    <property type="match status" value="1"/>
</dbReference>
<evidence type="ECO:0000313" key="1">
    <source>
        <dbReference type="EMBL" id="VAW70535.1"/>
    </source>
</evidence>
<dbReference type="Pfam" id="PF13414">
    <property type="entry name" value="TPR_11"/>
    <property type="match status" value="1"/>
</dbReference>
<sequence>MQNRWSAISNKTLIQLINLKLLSGVFLSLFLPVLLPSCAYQGEPPVNMQASILPVSDSSEMPAVIRDLLSQADQKYMQGDYNGSIATLERAIRIKPRYPEVWSRIAQVYATLGQKQKAISYAERSNGYIDNNPELKALNDRIIRSDEAPVQVDIP</sequence>
<dbReference type="InterPro" id="IPR011990">
    <property type="entry name" value="TPR-like_helical_dom_sf"/>
</dbReference>
<organism evidence="1">
    <name type="scientific">hydrothermal vent metagenome</name>
    <dbReference type="NCBI Taxonomy" id="652676"/>
    <lineage>
        <taxon>unclassified sequences</taxon>
        <taxon>metagenomes</taxon>
        <taxon>ecological metagenomes</taxon>
    </lineage>
</organism>
<proteinExistence type="predicted"/>
<gene>
    <name evidence="1" type="ORF">MNBD_GAMMA09-2207</name>
</gene>
<dbReference type="InterPro" id="IPR019734">
    <property type="entry name" value="TPR_rpt"/>
</dbReference>
<dbReference type="SMART" id="SM00028">
    <property type="entry name" value="TPR"/>
    <property type="match status" value="2"/>
</dbReference>